<dbReference type="Pfam" id="PF12840">
    <property type="entry name" value="HTH_20"/>
    <property type="match status" value="1"/>
</dbReference>
<evidence type="ECO:0000313" key="3">
    <source>
        <dbReference type="Proteomes" id="UP000830158"/>
    </source>
</evidence>
<protein>
    <submittedName>
        <fullName evidence="2">Metalloregulator ArsR/SmtB family transcription factor</fullName>
    </submittedName>
</protein>
<dbReference type="Gene3D" id="1.10.10.10">
    <property type="entry name" value="Winged helix-like DNA-binding domain superfamily/Winged helix DNA-binding domain"/>
    <property type="match status" value="1"/>
</dbReference>
<dbReference type="PANTHER" id="PTHR38600">
    <property type="entry name" value="TRANSCRIPTIONAL REGULATORY PROTEIN"/>
    <property type="match status" value="1"/>
</dbReference>
<keyword evidence="3" id="KW-1185">Reference proteome</keyword>
<evidence type="ECO:0000259" key="1">
    <source>
        <dbReference type="PROSITE" id="PS50987"/>
    </source>
</evidence>
<dbReference type="InterPro" id="IPR036390">
    <property type="entry name" value="WH_DNA-bd_sf"/>
</dbReference>
<dbReference type="EMBL" id="CP091196">
    <property type="protein sequence ID" value="UQS25213.1"/>
    <property type="molecule type" value="Genomic_DNA"/>
</dbReference>
<sequence length="119" mass="13522">MDETTERLNRVFAALADPTRRDLVARLAAADATVGELAEPYDMSLQAVSKHVKVLEEAGLVTRSRIAQRRPVHLDAEVLDLMTKWIERYRRQAEERYRRLDAVLSRLTGDTGQTQEDAS</sequence>
<dbReference type="CDD" id="cd00090">
    <property type="entry name" value="HTH_ARSR"/>
    <property type="match status" value="1"/>
</dbReference>
<dbReference type="PROSITE" id="PS50987">
    <property type="entry name" value="HTH_ARSR_2"/>
    <property type="match status" value="1"/>
</dbReference>
<dbReference type="SMART" id="SM00418">
    <property type="entry name" value="HTH_ARSR"/>
    <property type="match status" value="1"/>
</dbReference>
<dbReference type="InterPro" id="IPR036388">
    <property type="entry name" value="WH-like_DNA-bd_sf"/>
</dbReference>
<dbReference type="PRINTS" id="PR00778">
    <property type="entry name" value="HTHARSR"/>
</dbReference>
<name>A0ABY4NYY5_9PSEU</name>
<reference evidence="2" key="1">
    <citation type="submission" date="2022-01" db="EMBL/GenBank/DDBJ databases">
        <title>PSI-footprinting approach for the identification of protein synthesis inhibitor producers.</title>
        <authorList>
            <person name="Handel F."/>
            <person name="Kulik A."/>
            <person name="Wex K.W."/>
            <person name="Berscheid A."/>
            <person name="Saur J.S."/>
            <person name="Winkler A."/>
            <person name="Wibberg D."/>
            <person name="Kalinowski J."/>
            <person name="Broetz-Oesterhelt H."/>
            <person name="Mast Y."/>
        </authorList>
    </citation>
    <scope>NUCLEOTIDE SEQUENCE</scope>
    <source>
        <strain evidence="2">KNN 49.3e</strain>
    </source>
</reference>
<organism evidence="2 3">
    <name type="scientific">Amycolatopsis thermalba</name>
    <dbReference type="NCBI Taxonomy" id="944492"/>
    <lineage>
        <taxon>Bacteria</taxon>
        <taxon>Bacillati</taxon>
        <taxon>Actinomycetota</taxon>
        <taxon>Actinomycetes</taxon>
        <taxon>Pseudonocardiales</taxon>
        <taxon>Pseudonocardiaceae</taxon>
        <taxon>Amycolatopsis</taxon>
    </lineage>
</organism>
<dbReference type="Proteomes" id="UP000830158">
    <property type="component" value="Chromosome"/>
</dbReference>
<dbReference type="RefSeq" id="WP_094002705.1">
    <property type="nucleotide sequence ID" value="NZ_CP091196.1"/>
</dbReference>
<dbReference type="InterPro" id="IPR001845">
    <property type="entry name" value="HTH_ArsR_DNA-bd_dom"/>
</dbReference>
<dbReference type="InterPro" id="IPR011991">
    <property type="entry name" value="ArsR-like_HTH"/>
</dbReference>
<dbReference type="PANTHER" id="PTHR38600:SF2">
    <property type="entry name" value="SLL0088 PROTEIN"/>
    <property type="match status" value="1"/>
</dbReference>
<proteinExistence type="predicted"/>
<gene>
    <name evidence="2" type="ORF">L1857_21550</name>
</gene>
<dbReference type="SUPFAM" id="SSF46785">
    <property type="entry name" value="Winged helix' DNA-binding domain"/>
    <property type="match status" value="1"/>
</dbReference>
<evidence type="ECO:0000313" key="2">
    <source>
        <dbReference type="EMBL" id="UQS25213.1"/>
    </source>
</evidence>
<accession>A0ABY4NYY5</accession>
<feature type="domain" description="HTH arsR-type" evidence="1">
    <location>
        <begin position="1"/>
        <end position="93"/>
    </location>
</feature>
<dbReference type="NCBIfam" id="NF033788">
    <property type="entry name" value="HTH_metalloreg"/>
    <property type="match status" value="1"/>
</dbReference>